<evidence type="ECO:0000313" key="2">
    <source>
        <dbReference type="Proteomes" id="UP001303647"/>
    </source>
</evidence>
<accession>A0AAN7CYZ9</accession>
<reference evidence="1" key="1">
    <citation type="journal article" date="2023" name="Mol. Phylogenet. Evol.">
        <title>Genome-scale phylogeny and comparative genomics of the fungal order Sordariales.</title>
        <authorList>
            <person name="Hensen N."/>
            <person name="Bonometti L."/>
            <person name="Westerberg I."/>
            <person name="Brannstrom I.O."/>
            <person name="Guillou S."/>
            <person name="Cros-Aarteil S."/>
            <person name="Calhoun S."/>
            <person name="Haridas S."/>
            <person name="Kuo A."/>
            <person name="Mondo S."/>
            <person name="Pangilinan J."/>
            <person name="Riley R."/>
            <person name="LaButti K."/>
            <person name="Andreopoulos B."/>
            <person name="Lipzen A."/>
            <person name="Chen C."/>
            <person name="Yan M."/>
            <person name="Daum C."/>
            <person name="Ng V."/>
            <person name="Clum A."/>
            <person name="Steindorff A."/>
            <person name="Ohm R.A."/>
            <person name="Martin F."/>
            <person name="Silar P."/>
            <person name="Natvig D.O."/>
            <person name="Lalanne C."/>
            <person name="Gautier V."/>
            <person name="Ament-Velasquez S.L."/>
            <person name="Kruys A."/>
            <person name="Hutchinson M.I."/>
            <person name="Powell A.J."/>
            <person name="Barry K."/>
            <person name="Miller A.N."/>
            <person name="Grigoriev I.V."/>
            <person name="Debuchy R."/>
            <person name="Gladieux P."/>
            <person name="Hiltunen Thoren M."/>
            <person name="Johannesson H."/>
        </authorList>
    </citation>
    <scope>NUCLEOTIDE SEQUENCE</scope>
    <source>
        <strain evidence="1">CBS 359.72</strain>
    </source>
</reference>
<comment type="caution">
    <text evidence="1">The sequence shown here is derived from an EMBL/GenBank/DDBJ whole genome shotgun (WGS) entry which is preliminary data.</text>
</comment>
<name>A0AAN7CYZ9_9PEZI</name>
<dbReference type="EMBL" id="MU857610">
    <property type="protein sequence ID" value="KAK4250824.1"/>
    <property type="molecule type" value="Genomic_DNA"/>
</dbReference>
<keyword evidence="2" id="KW-1185">Reference proteome</keyword>
<sequence>MAASPVVVFQTIGQSQPPAATTLDEIKKQDGFRRALFGVKLEDPETGILYTEWSSTDAAVSYSSSQLGNAKETFVFAVPQKHASGWQSAVAAPCTEVFTAYGAEDGFLGNLDQFLDAVNANAPEGFYGGSPGEGVALKEGDEKVVRGVLGWKSREAHFEAKDKPGAIQENIHLLRVMRRAVDLFHVQLREL</sequence>
<organism evidence="1 2">
    <name type="scientific">Corynascus novoguineensis</name>
    <dbReference type="NCBI Taxonomy" id="1126955"/>
    <lineage>
        <taxon>Eukaryota</taxon>
        <taxon>Fungi</taxon>
        <taxon>Dikarya</taxon>
        <taxon>Ascomycota</taxon>
        <taxon>Pezizomycotina</taxon>
        <taxon>Sordariomycetes</taxon>
        <taxon>Sordariomycetidae</taxon>
        <taxon>Sordariales</taxon>
        <taxon>Chaetomiaceae</taxon>
        <taxon>Corynascus</taxon>
    </lineage>
</organism>
<proteinExistence type="predicted"/>
<dbReference type="Proteomes" id="UP001303647">
    <property type="component" value="Unassembled WGS sequence"/>
</dbReference>
<protein>
    <recommendedName>
        <fullName evidence="3">ABM domain-containing protein</fullName>
    </recommendedName>
</protein>
<gene>
    <name evidence="1" type="ORF">C7999DRAFT_28653</name>
</gene>
<dbReference type="AlphaFoldDB" id="A0AAN7CYZ9"/>
<evidence type="ECO:0008006" key="3">
    <source>
        <dbReference type="Google" id="ProtNLM"/>
    </source>
</evidence>
<evidence type="ECO:0000313" key="1">
    <source>
        <dbReference type="EMBL" id="KAK4250824.1"/>
    </source>
</evidence>
<reference evidence="1" key="2">
    <citation type="submission" date="2023-05" db="EMBL/GenBank/DDBJ databases">
        <authorList>
            <consortium name="Lawrence Berkeley National Laboratory"/>
            <person name="Steindorff A."/>
            <person name="Hensen N."/>
            <person name="Bonometti L."/>
            <person name="Westerberg I."/>
            <person name="Brannstrom I.O."/>
            <person name="Guillou S."/>
            <person name="Cros-Aarteil S."/>
            <person name="Calhoun S."/>
            <person name="Haridas S."/>
            <person name="Kuo A."/>
            <person name="Mondo S."/>
            <person name="Pangilinan J."/>
            <person name="Riley R."/>
            <person name="Labutti K."/>
            <person name="Andreopoulos B."/>
            <person name="Lipzen A."/>
            <person name="Chen C."/>
            <person name="Yanf M."/>
            <person name="Daum C."/>
            <person name="Ng V."/>
            <person name="Clum A."/>
            <person name="Ohm R."/>
            <person name="Martin F."/>
            <person name="Silar P."/>
            <person name="Natvig D."/>
            <person name="Lalanne C."/>
            <person name="Gautier V."/>
            <person name="Ament-Velasquez S.L."/>
            <person name="Kruys A."/>
            <person name="Hutchinson M.I."/>
            <person name="Powell A.J."/>
            <person name="Barry K."/>
            <person name="Miller A.N."/>
            <person name="Grigoriev I.V."/>
            <person name="Debuchy R."/>
            <person name="Gladieux P."/>
            <person name="Thoren M.H."/>
            <person name="Johannesson H."/>
        </authorList>
    </citation>
    <scope>NUCLEOTIDE SEQUENCE</scope>
    <source>
        <strain evidence="1">CBS 359.72</strain>
    </source>
</reference>